<protein>
    <submittedName>
        <fullName evidence="9">Kinase-like domain-containing protein</fullName>
    </submittedName>
</protein>
<name>A0AAD7D281_MYCRO</name>
<dbReference type="GO" id="GO:0004674">
    <property type="term" value="F:protein serine/threonine kinase activity"/>
    <property type="evidence" value="ECO:0007669"/>
    <property type="project" value="UniProtKB-KW"/>
</dbReference>
<dbReference type="InterPro" id="IPR008271">
    <property type="entry name" value="Ser/Thr_kinase_AS"/>
</dbReference>
<dbReference type="EMBL" id="JARKIE010000182">
    <property type="protein sequence ID" value="KAJ7670288.1"/>
    <property type="molecule type" value="Genomic_DNA"/>
</dbReference>
<accession>A0AAD7D281</accession>
<dbReference type="PANTHER" id="PTHR24345:SF0">
    <property type="entry name" value="CELL CYCLE SERINE_THREONINE-PROTEIN KINASE CDC5_MSD2"/>
    <property type="match status" value="1"/>
</dbReference>
<evidence type="ECO:0000313" key="9">
    <source>
        <dbReference type="EMBL" id="KAJ7670288.1"/>
    </source>
</evidence>
<evidence type="ECO:0000256" key="6">
    <source>
        <dbReference type="PROSITE-ProRule" id="PRU10141"/>
    </source>
</evidence>
<reference evidence="9" key="1">
    <citation type="submission" date="2023-03" db="EMBL/GenBank/DDBJ databases">
        <title>Massive genome expansion in bonnet fungi (Mycena s.s.) driven by repeated elements and novel gene families across ecological guilds.</title>
        <authorList>
            <consortium name="Lawrence Berkeley National Laboratory"/>
            <person name="Harder C.B."/>
            <person name="Miyauchi S."/>
            <person name="Viragh M."/>
            <person name="Kuo A."/>
            <person name="Thoen E."/>
            <person name="Andreopoulos B."/>
            <person name="Lu D."/>
            <person name="Skrede I."/>
            <person name="Drula E."/>
            <person name="Henrissat B."/>
            <person name="Morin E."/>
            <person name="Kohler A."/>
            <person name="Barry K."/>
            <person name="LaButti K."/>
            <person name="Morin E."/>
            <person name="Salamov A."/>
            <person name="Lipzen A."/>
            <person name="Mereny Z."/>
            <person name="Hegedus B."/>
            <person name="Baldrian P."/>
            <person name="Stursova M."/>
            <person name="Weitz H."/>
            <person name="Taylor A."/>
            <person name="Grigoriev I.V."/>
            <person name="Nagy L.G."/>
            <person name="Martin F."/>
            <person name="Kauserud H."/>
        </authorList>
    </citation>
    <scope>NUCLEOTIDE SEQUENCE</scope>
    <source>
        <strain evidence="9">CBHHK067</strain>
    </source>
</reference>
<dbReference type="SMART" id="SM00220">
    <property type="entry name" value="S_TKc"/>
    <property type="match status" value="1"/>
</dbReference>
<dbReference type="Pfam" id="PF00069">
    <property type="entry name" value="Pkinase"/>
    <property type="match status" value="1"/>
</dbReference>
<evidence type="ECO:0000313" key="10">
    <source>
        <dbReference type="Proteomes" id="UP001221757"/>
    </source>
</evidence>
<sequence>MPVSPASQTLPDLTGTFADEGYLQLVHLLGSGGYAKVYRALDTTSSSDDPVFYAVKCMGNGAPGSSDVAILENEFCLHKDVSHHPGVVSFHRIFAGGKDGEFVFMVLGLAAGDMLHSIVLDAVEQCHTEGVFHRDLKPQNFLCNSARIDIRLADFGMATREDESQIFRCGTLAFMSPGSSASCASLPPMLTSILHIMRGLHAPAPTIPWPVAEPSTWQFAAYRADEDNYLADAFHLTPAARDLFRWCFAVDPATRPTIPQMRAAVLNIERYSFAHMLPAKSTPAPAPDPQMLSLSALRNSSMFTPALVSGLPTPSASNSSASSAGPYTPPPIAHPAILDGANVGFAAVHPPPLVPTKLYAPMTILAHLPPIKMAPGYRFLDRNKRDTATRQCFADKLRRV</sequence>
<dbReference type="Gene3D" id="3.30.200.20">
    <property type="entry name" value="Phosphorylase Kinase, domain 1"/>
    <property type="match status" value="1"/>
</dbReference>
<keyword evidence="5 6" id="KW-0067">ATP-binding</keyword>
<dbReference type="GO" id="GO:0005524">
    <property type="term" value="F:ATP binding"/>
    <property type="evidence" value="ECO:0007669"/>
    <property type="project" value="UniProtKB-UniRule"/>
</dbReference>
<feature type="domain" description="Protein kinase" evidence="8">
    <location>
        <begin position="23"/>
        <end position="274"/>
    </location>
</feature>
<dbReference type="PANTHER" id="PTHR24345">
    <property type="entry name" value="SERINE/THREONINE-PROTEIN KINASE PLK"/>
    <property type="match status" value="1"/>
</dbReference>
<evidence type="ECO:0000256" key="2">
    <source>
        <dbReference type="ARBA" id="ARBA00022679"/>
    </source>
</evidence>
<keyword evidence="4 9" id="KW-0418">Kinase</keyword>
<dbReference type="GO" id="GO:0005634">
    <property type="term" value="C:nucleus"/>
    <property type="evidence" value="ECO:0007669"/>
    <property type="project" value="TreeGrafter"/>
</dbReference>
<evidence type="ECO:0000256" key="3">
    <source>
        <dbReference type="ARBA" id="ARBA00022741"/>
    </source>
</evidence>
<keyword evidence="1 7" id="KW-0723">Serine/threonine-protein kinase</keyword>
<evidence type="ECO:0000256" key="1">
    <source>
        <dbReference type="ARBA" id="ARBA00022527"/>
    </source>
</evidence>
<keyword evidence="10" id="KW-1185">Reference proteome</keyword>
<dbReference type="PROSITE" id="PS00108">
    <property type="entry name" value="PROTEIN_KINASE_ST"/>
    <property type="match status" value="1"/>
</dbReference>
<dbReference type="PROSITE" id="PS00107">
    <property type="entry name" value="PROTEIN_KINASE_ATP"/>
    <property type="match status" value="1"/>
</dbReference>
<comment type="caution">
    <text evidence="9">The sequence shown here is derived from an EMBL/GenBank/DDBJ whole genome shotgun (WGS) entry which is preliminary data.</text>
</comment>
<evidence type="ECO:0000256" key="7">
    <source>
        <dbReference type="RuleBase" id="RU000304"/>
    </source>
</evidence>
<dbReference type="InterPro" id="IPR017441">
    <property type="entry name" value="Protein_kinase_ATP_BS"/>
</dbReference>
<gene>
    <name evidence="9" type="ORF">B0H17DRAFT_1209392</name>
</gene>
<feature type="binding site" evidence="6">
    <location>
        <position position="56"/>
    </location>
    <ligand>
        <name>ATP</name>
        <dbReference type="ChEBI" id="CHEBI:30616"/>
    </ligand>
</feature>
<proteinExistence type="inferred from homology"/>
<dbReference type="Gene3D" id="1.10.510.10">
    <property type="entry name" value="Transferase(Phosphotransferase) domain 1"/>
    <property type="match status" value="1"/>
</dbReference>
<evidence type="ECO:0000256" key="4">
    <source>
        <dbReference type="ARBA" id="ARBA00022777"/>
    </source>
</evidence>
<dbReference type="PROSITE" id="PS50011">
    <property type="entry name" value="PROTEIN_KINASE_DOM"/>
    <property type="match status" value="1"/>
</dbReference>
<dbReference type="SUPFAM" id="SSF56112">
    <property type="entry name" value="Protein kinase-like (PK-like)"/>
    <property type="match status" value="1"/>
</dbReference>
<dbReference type="AlphaFoldDB" id="A0AAD7D281"/>
<dbReference type="InterPro" id="IPR011009">
    <property type="entry name" value="Kinase-like_dom_sf"/>
</dbReference>
<organism evidence="9 10">
    <name type="scientific">Mycena rosella</name>
    <name type="common">Pink bonnet</name>
    <name type="synonym">Agaricus rosellus</name>
    <dbReference type="NCBI Taxonomy" id="1033263"/>
    <lineage>
        <taxon>Eukaryota</taxon>
        <taxon>Fungi</taxon>
        <taxon>Dikarya</taxon>
        <taxon>Basidiomycota</taxon>
        <taxon>Agaricomycotina</taxon>
        <taxon>Agaricomycetes</taxon>
        <taxon>Agaricomycetidae</taxon>
        <taxon>Agaricales</taxon>
        <taxon>Marasmiineae</taxon>
        <taxon>Mycenaceae</taxon>
        <taxon>Mycena</taxon>
    </lineage>
</organism>
<keyword evidence="2" id="KW-0808">Transferase</keyword>
<keyword evidence="3 6" id="KW-0547">Nucleotide-binding</keyword>
<comment type="similarity">
    <text evidence="7">Belongs to the protein kinase superfamily.</text>
</comment>
<evidence type="ECO:0000259" key="8">
    <source>
        <dbReference type="PROSITE" id="PS50011"/>
    </source>
</evidence>
<evidence type="ECO:0000256" key="5">
    <source>
        <dbReference type="ARBA" id="ARBA00022840"/>
    </source>
</evidence>
<dbReference type="InterPro" id="IPR000719">
    <property type="entry name" value="Prot_kinase_dom"/>
</dbReference>
<dbReference type="Proteomes" id="UP001221757">
    <property type="component" value="Unassembled WGS sequence"/>
</dbReference>